<organism evidence="2 3">
    <name type="scientific">Microbacterium helvum</name>
    <dbReference type="NCBI Taxonomy" id="2773713"/>
    <lineage>
        <taxon>Bacteria</taxon>
        <taxon>Bacillati</taxon>
        <taxon>Actinomycetota</taxon>
        <taxon>Actinomycetes</taxon>
        <taxon>Micrococcales</taxon>
        <taxon>Microbacteriaceae</taxon>
        <taxon>Microbacterium</taxon>
    </lineage>
</organism>
<reference evidence="2 3" key="1">
    <citation type="submission" date="2020-09" db="EMBL/GenBank/DDBJ databases">
        <title>Isolation and identification of active actinomycetes.</title>
        <authorList>
            <person name="Li X."/>
        </authorList>
    </citation>
    <scope>NUCLEOTIDE SEQUENCE [LARGE SCALE GENOMIC DNA]</scope>
    <source>
        <strain evidence="2 3">NEAU-LLC</strain>
    </source>
</reference>
<keyword evidence="1" id="KW-0051">Antiviral defense</keyword>
<comment type="caution">
    <text evidence="2">The sequence shown here is derived from an EMBL/GenBank/DDBJ whole genome shotgun (WGS) entry which is preliminary data.</text>
</comment>
<dbReference type="CDD" id="cd05400">
    <property type="entry name" value="NT_2-5OAS_ClassI-CCAase"/>
    <property type="match status" value="1"/>
</dbReference>
<proteinExistence type="predicted"/>
<accession>A0ABR8NS04</accession>
<evidence type="ECO:0000313" key="3">
    <source>
        <dbReference type="Proteomes" id="UP000598426"/>
    </source>
</evidence>
<sequence length="350" mass="37488">MEILGDQFEGAVSNVSISGEKRQRAIAAHTEVRELLETDSGLKEWGIDTILIGSYARETGRYPGKDVDVFLRFKALSTSSNPTTIYDRVAKVLIAHYGLVGQGGRVTLQARSVKIDFAAPGSQADLAFSVDAVPAVPWGEHWGIPTRDRDSWSEPSTRWIKTSPVLFAAETDALSTSASSPTVGTRNAYKPVVRLLRQVRHTHLAEAKPGGLYVEIAAYYAWKAGRVVGGSWAELLAGSLREVATEFERAATAELSDPILGTPLRPALSEAQWHIASKRFVLLASRAEQALRADACAAAAIWREILGSNDRGQVLPLPPGCGADGRPILGVAAVSATGPARARGFARSHG</sequence>
<gene>
    <name evidence="2" type="ORF">IF188_17140</name>
</gene>
<dbReference type="SUPFAM" id="SSF81301">
    <property type="entry name" value="Nucleotidyltransferase"/>
    <property type="match status" value="1"/>
</dbReference>
<dbReference type="InterPro" id="IPR006116">
    <property type="entry name" value="NT_2-5OAS_ClassI-CCAase"/>
</dbReference>
<evidence type="ECO:0000313" key="2">
    <source>
        <dbReference type="EMBL" id="MBD3943419.1"/>
    </source>
</evidence>
<keyword evidence="3" id="KW-1185">Reference proteome</keyword>
<evidence type="ECO:0000256" key="1">
    <source>
        <dbReference type="ARBA" id="ARBA00023118"/>
    </source>
</evidence>
<protein>
    <submittedName>
        <fullName evidence="2">Nucleotidyltransferase</fullName>
    </submittedName>
</protein>
<dbReference type="EMBL" id="JACXZS010000013">
    <property type="protein sequence ID" value="MBD3943419.1"/>
    <property type="molecule type" value="Genomic_DNA"/>
</dbReference>
<dbReference type="InterPro" id="IPR043519">
    <property type="entry name" value="NT_sf"/>
</dbReference>
<dbReference type="Gene3D" id="3.30.460.10">
    <property type="entry name" value="Beta Polymerase, domain 2"/>
    <property type="match status" value="1"/>
</dbReference>
<dbReference type="Proteomes" id="UP000598426">
    <property type="component" value="Unassembled WGS sequence"/>
</dbReference>
<name>A0ABR8NS04_9MICO</name>
<dbReference type="RefSeq" id="WP_191173025.1">
    <property type="nucleotide sequence ID" value="NZ_JACXZS010000013.1"/>
</dbReference>